<dbReference type="SUPFAM" id="SSF81514">
    <property type="entry name" value="Subunit X (non-heme 7 kDa protein) of cytochrome bc1 complex (Ubiquinol-cytochrome c reductase)"/>
    <property type="match status" value="1"/>
</dbReference>
<evidence type="ECO:0000256" key="7">
    <source>
        <dbReference type="ARBA" id="ARBA00022982"/>
    </source>
</evidence>
<dbReference type="Gene3D" id="1.20.5.260">
    <property type="entry name" value="Cytochrome b-c1 complex subunit 9"/>
    <property type="match status" value="1"/>
</dbReference>
<comment type="caution">
    <text evidence="12">The sequence shown here is derived from an EMBL/GenBank/DDBJ whole genome shotgun (WGS) entry which is preliminary data.</text>
</comment>
<evidence type="ECO:0000256" key="6">
    <source>
        <dbReference type="ARBA" id="ARBA00022792"/>
    </source>
</evidence>
<dbReference type="AlphaFoldDB" id="A0AAD3CZ19"/>
<dbReference type="GO" id="GO:0005743">
    <property type="term" value="C:mitochondrial inner membrane"/>
    <property type="evidence" value="ECO:0007669"/>
    <property type="project" value="UniProtKB-SubCell"/>
</dbReference>
<dbReference type="Pfam" id="PF05365">
    <property type="entry name" value="UCR_UQCRX_QCR9"/>
    <property type="match status" value="1"/>
</dbReference>
<comment type="subcellular location">
    <subcellularLocation>
        <location evidence="1">Mitochondrion inner membrane</location>
        <topology evidence="1">Single-pass membrane protein</topology>
    </subcellularLocation>
</comment>
<dbReference type="GO" id="GO:0045275">
    <property type="term" value="C:respiratory chain complex III"/>
    <property type="evidence" value="ECO:0007669"/>
    <property type="project" value="InterPro"/>
</dbReference>
<keyword evidence="8" id="KW-1133">Transmembrane helix</keyword>
<evidence type="ECO:0000256" key="11">
    <source>
        <dbReference type="SAM" id="MobiDB-lite"/>
    </source>
</evidence>
<dbReference type="InterPro" id="IPR008027">
    <property type="entry name" value="QCR9"/>
</dbReference>
<evidence type="ECO:0000256" key="10">
    <source>
        <dbReference type="ARBA" id="ARBA00023136"/>
    </source>
</evidence>
<evidence type="ECO:0000313" key="13">
    <source>
        <dbReference type="Proteomes" id="UP001054902"/>
    </source>
</evidence>
<keyword evidence="3" id="KW-0813">Transport</keyword>
<evidence type="ECO:0000256" key="9">
    <source>
        <dbReference type="ARBA" id="ARBA00023128"/>
    </source>
</evidence>
<keyword evidence="13" id="KW-1185">Reference proteome</keyword>
<keyword evidence="5" id="KW-0812">Transmembrane</keyword>
<evidence type="ECO:0000256" key="8">
    <source>
        <dbReference type="ARBA" id="ARBA00022989"/>
    </source>
</evidence>
<evidence type="ECO:0000256" key="1">
    <source>
        <dbReference type="ARBA" id="ARBA00004434"/>
    </source>
</evidence>
<name>A0AAD3CZ19_9STRA</name>
<gene>
    <name evidence="12" type="ORF">CTEN210_11294</name>
</gene>
<keyword evidence="6" id="KW-0999">Mitochondrion inner membrane</keyword>
<protein>
    <submittedName>
        <fullName evidence="12">Uncharacterized protein</fullName>
    </submittedName>
</protein>
<feature type="compositionally biased region" description="Acidic residues" evidence="11">
    <location>
        <begin position="94"/>
        <end position="116"/>
    </location>
</feature>
<comment type="similarity">
    <text evidence="2">Belongs to the UQCR10/QCR9 family.</text>
</comment>
<dbReference type="GO" id="GO:0006122">
    <property type="term" value="P:mitochondrial electron transport, ubiquinol to cytochrome c"/>
    <property type="evidence" value="ECO:0007669"/>
    <property type="project" value="InterPro"/>
</dbReference>
<keyword evidence="4" id="KW-0679">Respiratory chain</keyword>
<dbReference type="PANTHER" id="PTHR12980:SF0">
    <property type="entry name" value="CYTOCHROME B-C1 COMPLEX SUBUNIT 9"/>
    <property type="match status" value="1"/>
</dbReference>
<evidence type="ECO:0000256" key="2">
    <source>
        <dbReference type="ARBA" id="ARBA00007856"/>
    </source>
</evidence>
<sequence>MIFTALRSSARTGIRRAAITPATRSVSSGPGVPPGLLSNWYNIFGKSNAAYITWIVGGVLVAEGITGFGIDSLWSSANKGRTYESVDWSKFVVDEDEDDDDEDDDEDDEEEEEDDE</sequence>
<feature type="region of interest" description="Disordered" evidence="11">
    <location>
        <begin position="90"/>
        <end position="116"/>
    </location>
</feature>
<keyword evidence="10" id="KW-0472">Membrane</keyword>
<evidence type="ECO:0000256" key="3">
    <source>
        <dbReference type="ARBA" id="ARBA00022448"/>
    </source>
</evidence>
<keyword evidence="7" id="KW-0249">Electron transport</keyword>
<proteinExistence type="inferred from homology"/>
<organism evidence="12 13">
    <name type="scientific">Chaetoceros tenuissimus</name>
    <dbReference type="NCBI Taxonomy" id="426638"/>
    <lineage>
        <taxon>Eukaryota</taxon>
        <taxon>Sar</taxon>
        <taxon>Stramenopiles</taxon>
        <taxon>Ochrophyta</taxon>
        <taxon>Bacillariophyta</taxon>
        <taxon>Coscinodiscophyceae</taxon>
        <taxon>Chaetocerotophycidae</taxon>
        <taxon>Chaetocerotales</taxon>
        <taxon>Chaetocerotaceae</taxon>
        <taxon>Chaetoceros</taxon>
    </lineage>
</organism>
<reference evidence="12 13" key="1">
    <citation type="journal article" date="2021" name="Sci. Rep.">
        <title>The genome of the diatom Chaetoceros tenuissimus carries an ancient integrated fragment of an extant virus.</title>
        <authorList>
            <person name="Hongo Y."/>
            <person name="Kimura K."/>
            <person name="Takaki Y."/>
            <person name="Yoshida Y."/>
            <person name="Baba S."/>
            <person name="Kobayashi G."/>
            <person name="Nagasaki K."/>
            <person name="Hano T."/>
            <person name="Tomaru Y."/>
        </authorList>
    </citation>
    <scope>NUCLEOTIDE SEQUENCE [LARGE SCALE GENOMIC DNA]</scope>
    <source>
        <strain evidence="12 13">NIES-3715</strain>
    </source>
</reference>
<evidence type="ECO:0000256" key="4">
    <source>
        <dbReference type="ARBA" id="ARBA00022660"/>
    </source>
</evidence>
<dbReference type="Proteomes" id="UP001054902">
    <property type="component" value="Unassembled WGS sequence"/>
</dbReference>
<accession>A0AAD3CZ19</accession>
<evidence type="ECO:0000256" key="5">
    <source>
        <dbReference type="ARBA" id="ARBA00022692"/>
    </source>
</evidence>
<dbReference type="EMBL" id="BLLK01000047">
    <property type="protein sequence ID" value="GFH54818.1"/>
    <property type="molecule type" value="Genomic_DNA"/>
</dbReference>
<evidence type="ECO:0000313" key="12">
    <source>
        <dbReference type="EMBL" id="GFH54818.1"/>
    </source>
</evidence>
<dbReference type="PANTHER" id="PTHR12980">
    <property type="entry name" value="UBIQUINOL-CYTOCHROME C REDUCTASE COMPLEX, SUBUNIT X"/>
    <property type="match status" value="1"/>
</dbReference>
<dbReference type="InterPro" id="IPR036656">
    <property type="entry name" value="QCR9_sf"/>
</dbReference>
<keyword evidence="9" id="KW-0496">Mitochondrion</keyword>